<accession>A0ABQ9ICH4</accession>
<comment type="caution">
    <text evidence="1">The sequence shown here is derived from an EMBL/GenBank/DDBJ whole genome shotgun (WGS) entry which is preliminary data.</text>
</comment>
<organism evidence="1 2">
    <name type="scientific">Dryococelus australis</name>
    <dbReference type="NCBI Taxonomy" id="614101"/>
    <lineage>
        <taxon>Eukaryota</taxon>
        <taxon>Metazoa</taxon>
        <taxon>Ecdysozoa</taxon>
        <taxon>Arthropoda</taxon>
        <taxon>Hexapoda</taxon>
        <taxon>Insecta</taxon>
        <taxon>Pterygota</taxon>
        <taxon>Neoptera</taxon>
        <taxon>Polyneoptera</taxon>
        <taxon>Phasmatodea</taxon>
        <taxon>Verophasmatodea</taxon>
        <taxon>Anareolatae</taxon>
        <taxon>Phasmatidae</taxon>
        <taxon>Eurycanthinae</taxon>
        <taxon>Dryococelus</taxon>
    </lineage>
</organism>
<dbReference type="Proteomes" id="UP001159363">
    <property type="component" value="Chromosome 2"/>
</dbReference>
<dbReference type="EMBL" id="JARBHB010000002">
    <property type="protein sequence ID" value="KAJ8894378.1"/>
    <property type="molecule type" value="Genomic_DNA"/>
</dbReference>
<keyword evidence="2" id="KW-1185">Reference proteome</keyword>
<evidence type="ECO:0000313" key="1">
    <source>
        <dbReference type="EMBL" id="KAJ8894378.1"/>
    </source>
</evidence>
<gene>
    <name evidence="1" type="ORF">PR048_007029</name>
</gene>
<name>A0ABQ9ICH4_9NEOP</name>
<reference evidence="1 2" key="1">
    <citation type="submission" date="2023-02" db="EMBL/GenBank/DDBJ databases">
        <title>LHISI_Scaffold_Assembly.</title>
        <authorList>
            <person name="Stuart O.P."/>
            <person name="Cleave R."/>
            <person name="Magrath M.J.L."/>
            <person name="Mikheyev A.S."/>
        </authorList>
    </citation>
    <scope>NUCLEOTIDE SEQUENCE [LARGE SCALE GENOMIC DNA]</scope>
    <source>
        <strain evidence="1">Daus_M_001</strain>
        <tissue evidence="1">Leg muscle</tissue>
    </source>
</reference>
<proteinExistence type="predicted"/>
<sequence>MFLARVVARRGVSESASTLAARGEESIASFALQPSARPYCENLFMAGAVVAERLACSRPTKAVRRPGHSRIFACGNRAGQCRYSAGFLGDLPFPSPFHSGAASYSPESPSSVLKLRRYELQFNAQLIAFRKQHISSLVPDGEVGTRRRGAYQTWGCVPEGEVGTRREGGYQM</sequence>
<evidence type="ECO:0000313" key="2">
    <source>
        <dbReference type="Proteomes" id="UP001159363"/>
    </source>
</evidence>
<protein>
    <submittedName>
        <fullName evidence="1">Uncharacterized protein</fullName>
    </submittedName>
</protein>